<evidence type="ECO:0000256" key="1">
    <source>
        <dbReference type="ARBA" id="ARBA00022723"/>
    </source>
</evidence>
<proteinExistence type="predicted"/>
<dbReference type="InterPro" id="IPR052727">
    <property type="entry name" value="Rab4/Rab5_effector"/>
</dbReference>
<dbReference type="EMBL" id="VJMJ01000264">
    <property type="protein sequence ID" value="KAF0724747.1"/>
    <property type="molecule type" value="Genomic_DNA"/>
</dbReference>
<reference evidence="8 9" key="1">
    <citation type="submission" date="2019-07" db="EMBL/GenBank/DDBJ databases">
        <title>Genomics analysis of Aphanomyces spp. identifies a new class of oomycete effector associated with host adaptation.</title>
        <authorList>
            <person name="Gaulin E."/>
        </authorList>
    </citation>
    <scope>NUCLEOTIDE SEQUENCE [LARGE SCALE GENOMIC DNA]</scope>
    <source>
        <strain evidence="8 9">ATCC 201684</strain>
    </source>
</reference>
<dbReference type="SUPFAM" id="SSF55961">
    <property type="entry name" value="Bet v1-like"/>
    <property type="match status" value="1"/>
</dbReference>
<comment type="caution">
    <text evidence="8">The sequence shown here is derived from an EMBL/GenBank/DDBJ whole genome shotgun (WGS) entry which is preliminary data.</text>
</comment>
<sequence length="457" mass="51009">MPTFPLPDDFFRCAPLSSQEKRAFKALSRRITDDVIERSRISESVAHWKPASNEHDVQVYEGTDPTAPVGVISWAGVTSITATIEEAETLFVAFSTTEFKNNNQIVSKNDLLDCAHLYTVARSEKESITLRWFALQTPIPGMIRPRDVCYLDAMRHFETEDGKRGFVVAMSSVPLGCCPEFRRTLGLVRSHLYRGGFVVQETDRPDYLLVTQVYQMDPSGSIPTWIVAQAVKTRVKNMRHLDRHLREKRLSTLNYLPESALIPKSARSKCFLCQRKFHSLVGVSKKQCRLCGEVFCGGCSKTWSITANGFLTHMAICTSCSLGHRNHYAHSSLGSQSRTLQRSASSIGVRRQVSSQLHPPLSPDDAEKPLSPILLRDEDDIPAKDAHDMVPLMVAISLQASGQPSSDQLYRRLDGTSIPTSRTGASIPTSRTGASLYRPPRLSSSIDEPQSRRQPLY</sequence>
<dbReference type="InterPro" id="IPR011011">
    <property type="entry name" value="Znf_FYVE_PHD"/>
</dbReference>
<feature type="compositionally biased region" description="Polar residues" evidence="5">
    <location>
        <begin position="332"/>
        <end position="357"/>
    </location>
</feature>
<keyword evidence="3" id="KW-0862">Zinc</keyword>
<evidence type="ECO:0000313" key="8">
    <source>
        <dbReference type="EMBL" id="KAF0724747.1"/>
    </source>
</evidence>
<gene>
    <name evidence="8" type="ORF">Ae201684_016621</name>
</gene>
<feature type="region of interest" description="Disordered" evidence="5">
    <location>
        <begin position="331"/>
        <end position="370"/>
    </location>
</feature>
<evidence type="ECO:0000256" key="4">
    <source>
        <dbReference type="PROSITE-ProRule" id="PRU00091"/>
    </source>
</evidence>
<dbReference type="PANTHER" id="PTHR13510">
    <property type="entry name" value="FYVE-FINGER-CONTAINING RAB5 EFFECTOR PROTEIN RABENOSYN-5-RELATED"/>
    <property type="match status" value="1"/>
</dbReference>
<keyword evidence="1" id="KW-0479">Metal-binding</keyword>
<evidence type="ECO:0000256" key="5">
    <source>
        <dbReference type="SAM" id="MobiDB-lite"/>
    </source>
</evidence>
<name>A0A6G0WEH6_9STRA</name>
<dbReference type="PROSITE" id="PS50178">
    <property type="entry name" value="ZF_FYVE"/>
    <property type="match status" value="1"/>
</dbReference>
<evidence type="ECO:0000259" key="6">
    <source>
        <dbReference type="PROSITE" id="PS50178"/>
    </source>
</evidence>
<dbReference type="PANTHER" id="PTHR13510:SF44">
    <property type="entry name" value="RABENOSYN-5"/>
    <property type="match status" value="1"/>
</dbReference>
<organism evidence="8 9">
    <name type="scientific">Aphanomyces euteiches</name>
    <dbReference type="NCBI Taxonomy" id="100861"/>
    <lineage>
        <taxon>Eukaryota</taxon>
        <taxon>Sar</taxon>
        <taxon>Stramenopiles</taxon>
        <taxon>Oomycota</taxon>
        <taxon>Saprolegniomycetes</taxon>
        <taxon>Saprolegniales</taxon>
        <taxon>Verrucalvaceae</taxon>
        <taxon>Aphanomyces</taxon>
    </lineage>
</organism>
<dbReference type="GO" id="GO:0008270">
    <property type="term" value="F:zinc ion binding"/>
    <property type="evidence" value="ECO:0007669"/>
    <property type="project" value="UniProtKB-KW"/>
</dbReference>
<protein>
    <recommendedName>
        <fullName evidence="10">FYVE-type domain-containing protein</fullName>
    </recommendedName>
</protein>
<feature type="compositionally biased region" description="Polar residues" evidence="5">
    <location>
        <begin position="417"/>
        <end position="433"/>
    </location>
</feature>
<dbReference type="CDD" id="cd00177">
    <property type="entry name" value="START"/>
    <property type="match status" value="1"/>
</dbReference>
<dbReference type="Proteomes" id="UP000481153">
    <property type="component" value="Unassembled WGS sequence"/>
</dbReference>
<dbReference type="InterPro" id="IPR017455">
    <property type="entry name" value="Znf_FYVE-rel"/>
</dbReference>
<dbReference type="VEuPathDB" id="FungiDB:AeMF1_003664"/>
<dbReference type="InterPro" id="IPR000306">
    <property type="entry name" value="Znf_FYVE"/>
</dbReference>
<evidence type="ECO:0000256" key="2">
    <source>
        <dbReference type="ARBA" id="ARBA00022771"/>
    </source>
</evidence>
<evidence type="ECO:0000256" key="3">
    <source>
        <dbReference type="ARBA" id="ARBA00022833"/>
    </source>
</evidence>
<feature type="region of interest" description="Disordered" evidence="5">
    <location>
        <begin position="404"/>
        <end position="457"/>
    </location>
</feature>
<dbReference type="InterPro" id="IPR002913">
    <property type="entry name" value="START_lipid-bd_dom"/>
</dbReference>
<dbReference type="GO" id="GO:0008289">
    <property type="term" value="F:lipid binding"/>
    <property type="evidence" value="ECO:0007669"/>
    <property type="project" value="InterPro"/>
</dbReference>
<evidence type="ECO:0000313" key="9">
    <source>
        <dbReference type="Proteomes" id="UP000481153"/>
    </source>
</evidence>
<keyword evidence="9" id="KW-1185">Reference proteome</keyword>
<dbReference type="InterPro" id="IPR013083">
    <property type="entry name" value="Znf_RING/FYVE/PHD"/>
</dbReference>
<accession>A0A6G0WEH6</accession>
<feature type="domain" description="START" evidence="7">
    <location>
        <begin position="139"/>
        <end position="231"/>
    </location>
</feature>
<dbReference type="SUPFAM" id="SSF57903">
    <property type="entry name" value="FYVE/PHD zinc finger"/>
    <property type="match status" value="1"/>
</dbReference>
<evidence type="ECO:0000259" key="7">
    <source>
        <dbReference type="PROSITE" id="PS50848"/>
    </source>
</evidence>
<dbReference type="Gene3D" id="3.30.40.10">
    <property type="entry name" value="Zinc/RING finger domain, C3HC4 (zinc finger)"/>
    <property type="match status" value="1"/>
</dbReference>
<dbReference type="Gene3D" id="3.30.530.20">
    <property type="match status" value="1"/>
</dbReference>
<dbReference type="AlphaFoldDB" id="A0A6G0WEH6"/>
<dbReference type="Pfam" id="PF01852">
    <property type="entry name" value="START"/>
    <property type="match status" value="1"/>
</dbReference>
<feature type="domain" description="FYVE-type" evidence="6">
    <location>
        <begin position="264"/>
        <end position="325"/>
    </location>
</feature>
<evidence type="ECO:0008006" key="10">
    <source>
        <dbReference type="Google" id="ProtNLM"/>
    </source>
</evidence>
<keyword evidence="2 4" id="KW-0863">Zinc-finger</keyword>
<dbReference type="PROSITE" id="PS50848">
    <property type="entry name" value="START"/>
    <property type="match status" value="1"/>
</dbReference>
<dbReference type="InterPro" id="IPR023393">
    <property type="entry name" value="START-like_dom_sf"/>
</dbReference>
<dbReference type="Pfam" id="PF01363">
    <property type="entry name" value="FYVE"/>
    <property type="match status" value="1"/>
</dbReference>